<keyword evidence="1" id="KW-1133">Transmembrane helix</keyword>
<sequence length="348" mass="37229">MGGHGLNQQWLDTNSKAIKGYTLVELLVATIITSLVISMAGFGLVSATQANKRTEAIAARRHDLSRAFDFISNEIRMANRINQSQTMQATNTSSFSTLLSSAGLNTSDWGNPVLYLEIPITAQIPEVCPAGGPNAGSPPPQPATYDRVVYDIRPSTQDWLAPNSIYRYGRIPRSDGSIDPCSDPVASDTLVDAIATNVDTTPACPTPGVLMGTGGFQACVNGNQVDLFMRSQISEVEIHRLSSTATSRSGNSQPIPVLTAVQQPGTNKVDLNWQWPGSTKGVTFEVNQDNTTTGITTKIKTGSDSSQSFEMQNSPGDQHCYSVTAKLGQITSPESNKACFTQIANPIN</sequence>
<dbReference type="OrthoDB" id="427050at2"/>
<accession>A8ZKB7</accession>
<dbReference type="Pfam" id="PF07963">
    <property type="entry name" value="N_methyl"/>
    <property type="match status" value="1"/>
</dbReference>
<evidence type="ECO:0000313" key="2">
    <source>
        <dbReference type="EMBL" id="ABW31617.1"/>
    </source>
</evidence>
<keyword evidence="1" id="KW-0812">Transmembrane</keyword>
<reference evidence="2 3" key="1">
    <citation type="journal article" date="2008" name="Proc. Natl. Acad. Sci. U.S.A.">
        <title>Niche adaptation and genome expansion in the chlorophyll d-producing cyanobacterium Acaryochloris marina.</title>
        <authorList>
            <person name="Swingley W.D."/>
            <person name="Chen M."/>
            <person name="Cheung P.C."/>
            <person name="Conrad A.L."/>
            <person name="Dejesa L.C."/>
            <person name="Hao J."/>
            <person name="Honchak B.M."/>
            <person name="Karbach L.E."/>
            <person name="Kurdoglu A."/>
            <person name="Lahiri S."/>
            <person name="Mastrian S.D."/>
            <person name="Miyashita H."/>
            <person name="Page L."/>
            <person name="Ramakrishna P."/>
            <person name="Satoh S."/>
            <person name="Sattley W.M."/>
            <person name="Shimada Y."/>
            <person name="Taylor H.L."/>
            <person name="Tomo T."/>
            <person name="Tsuchiya T."/>
            <person name="Wang Z.T."/>
            <person name="Raymond J."/>
            <person name="Mimuro M."/>
            <person name="Blankenship R.E."/>
            <person name="Touchman J.W."/>
        </authorList>
    </citation>
    <scope>NUCLEOTIDE SEQUENCE [LARGE SCALE GENOMIC DNA]</scope>
    <source>
        <strain evidence="3">MBIC 11017</strain>
        <plasmid evidence="3">Plasmid pREB1</plasmid>
    </source>
</reference>
<dbReference type="HOGENOM" id="CLU_069536_0_0_3"/>
<keyword evidence="1" id="KW-0472">Membrane</keyword>
<evidence type="ECO:0000313" key="3">
    <source>
        <dbReference type="Proteomes" id="UP000000268"/>
    </source>
</evidence>
<dbReference type="InterPro" id="IPR012902">
    <property type="entry name" value="N_methyl_site"/>
</dbReference>
<dbReference type="PROSITE" id="PS00409">
    <property type="entry name" value="PROKAR_NTER_METHYL"/>
    <property type="match status" value="1"/>
</dbReference>
<feature type="transmembrane region" description="Helical" evidence="1">
    <location>
        <begin position="20"/>
        <end position="45"/>
    </location>
</feature>
<dbReference type="EMBL" id="CP000838">
    <property type="protein sequence ID" value="ABW31617.1"/>
    <property type="molecule type" value="Genomic_DNA"/>
</dbReference>
<organism evidence="2 3">
    <name type="scientific">Acaryochloris marina (strain MBIC 11017)</name>
    <dbReference type="NCBI Taxonomy" id="329726"/>
    <lineage>
        <taxon>Bacteria</taxon>
        <taxon>Bacillati</taxon>
        <taxon>Cyanobacteriota</taxon>
        <taxon>Cyanophyceae</taxon>
        <taxon>Acaryochloridales</taxon>
        <taxon>Acaryochloridaceae</taxon>
        <taxon>Acaryochloris</taxon>
    </lineage>
</organism>
<proteinExistence type="predicted"/>
<dbReference type="Proteomes" id="UP000000268">
    <property type="component" value="Plasmid pREB1"/>
</dbReference>
<name>A8ZKB7_ACAM1</name>
<keyword evidence="3" id="KW-1185">Reference proteome</keyword>
<dbReference type="InterPro" id="IPR013783">
    <property type="entry name" value="Ig-like_fold"/>
</dbReference>
<gene>
    <name evidence="2" type="ordered locus">AM1_A0108</name>
</gene>
<protein>
    <submittedName>
        <fullName evidence="2">Prepilin-type N-cleavage/methylation domain protein</fullName>
    </submittedName>
</protein>
<keyword evidence="2" id="KW-0614">Plasmid</keyword>
<dbReference type="AlphaFoldDB" id="A8ZKB7"/>
<evidence type="ECO:0000256" key="1">
    <source>
        <dbReference type="SAM" id="Phobius"/>
    </source>
</evidence>
<geneLocation type="plasmid" evidence="2 3">
    <name>pREB1</name>
</geneLocation>
<dbReference type="KEGG" id="amr:AM1_A0108"/>
<dbReference type="Gene3D" id="2.60.40.10">
    <property type="entry name" value="Immunoglobulins"/>
    <property type="match status" value="1"/>
</dbReference>